<keyword evidence="5" id="KW-0998">Cell outer membrane</keyword>
<evidence type="ECO:0000259" key="7">
    <source>
        <dbReference type="Pfam" id="PF14322"/>
    </source>
</evidence>
<sequence length="509" mass="58265">MKRKKIYISLMLTIFLGGFSSCNKWLELKPQDGIVGTEFYQTKEQVQSAVIGCYSALLTSPPGNRDRPLVEDLFMYGELRGDMVEQGPFASIDEIDLISVNILETSSLTRWTSFYRIINYCNNVIDLAPAVRQSDPTFTQAALDAYVAEALGIRSFLYLTLAKTWGNVPLKLTATKSDADNFQIPTSTQLQVFQQIEKDLLEAETKAKETHGNIASDKGRITKYTINALQAELYLWLEDYPKSIEACDKIINSGKFSLVPGNNAWFTTLYANGNSSEGIFELQFDLQQLNPFYVMFFQRPRFIGSTRVMEEIYQIDFLDERNFDLRADRGSILANDNSIYKYLGADRETRKTLEQSFTHWFVYRYADILLMKAEALNELGDGEGAIKIINGTDNNDQTAIRVRARALESTKETFANPNTDKRGVTDYILKERAREFAFEGKRWFDVLRNAKRNDYERLDIILDMVTASAPANKQQSILSKYRDLNSHYLPINFVELRTNKALVQNPFYQ</sequence>
<accession>A0ABW5TUR4</accession>
<keyword evidence="4" id="KW-0472">Membrane</keyword>
<comment type="caution">
    <text evidence="8">The sequence shown here is derived from an EMBL/GenBank/DDBJ whole genome shotgun (WGS) entry which is preliminary data.</text>
</comment>
<keyword evidence="9" id="KW-1185">Reference proteome</keyword>
<evidence type="ECO:0000313" key="9">
    <source>
        <dbReference type="Proteomes" id="UP001597546"/>
    </source>
</evidence>
<evidence type="ECO:0000256" key="2">
    <source>
        <dbReference type="ARBA" id="ARBA00006275"/>
    </source>
</evidence>
<evidence type="ECO:0000256" key="5">
    <source>
        <dbReference type="ARBA" id="ARBA00023237"/>
    </source>
</evidence>
<dbReference type="Pfam" id="PF14322">
    <property type="entry name" value="SusD-like_3"/>
    <property type="match status" value="1"/>
</dbReference>
<dbReference type="InterPro" id="IPR033985">
    <property type="entry name" value="SusD-like_N"/>
</dbReference>
<feature type="domain" description="SusD-like N-terminal" evidence="7">
    <location>
        <begin position="101"/>
        <end position="209"/>
    </location>
</feature>
<dbReference type="Proteomes" id="UP001597546">
    <property type="component" value="Unassembled WGS sequence"/>
</dbReference>
<protein>
    <submittedName>
        <fullName evidence="8">RagB/SusD family nutrient uptake outer membrane protein</fullName>
    </submittedName>
</protein>
<dbReference type="RefSeq" id="WP_379041661.1">
    <property type="nucleotide sequence ID" value="NZ_JBHSKW010000016.1"/>
</dbReference>
<dbReference type="InterPro" id="IPR011990">
    <property type="entry name" value="TPR-like_helical_dom_sf"/>
</dbReference>
<organism evidence="8 9">
    <name type="scientific">Pedobacter alpinus</name>
    <dbReference type="NCBI Taxonomy" id="1590643"/>
    <lineage>
        <taxon>Bacteria</taxon>
        <taxon>Pseudomonadati</taxon>
        <taxon>Bacteroidota</taxon>
        <taxon>Sphingobacteriia</taxon>
        <taxon>Sphingobacteriales</taxon>
        <taxon>Sphingobacteriaceae</taxon>
        <taxon>Pedobacter</taxon>
    </lineage>
</organism>
<reference evidence="9" key="1">
    <citation type="journal article" date="2019" name="Int. J. Syst. Evol. Microbiol.">
        <title>The Global Catalogue of Microorganisms (GCM) 10K type strain sequencing project: providing services to taxonomists for standard genome sequencing and annotation.</title>
        <authorList>
            <consortium name="The Broad Institute Genomics Platform"/>
            <consortium name="The Broad Institute Genome Sequencing Center for Infectious Disease"/>
            <person name="Wu L."/>
            <person name="Ma J."/>
        </authorList>
    </citation>
    <scope>NUCLEOTIDE SEQUENCE [LARGE SCALE GENOMIC DNA]</scope>
    <source>
        <strain evidence="9">KCTC 42456</strain>
    </source>
</reference>
<evidence type="ECO:0000313" key="8">
    <source>
        <dbReference type="EMBL" id="MFD2733012.1"/>
    </source>
</evidence>
<feature type="domain" description="RagB/SusD" evidence="6">
    <location>
        <begin position="340"/>
        <end position="508"/>
    </location>
</feature>
<dbReference type="EMBL" id="JBHULV010000051">
    <property type="protein sequence ID" value="MFD2733012.1"/>
    <property type="molecule type" value="Genomic_DNA"/>
</dbReference>
<dbReference type="Pfam" id="PF07980">
    <property type="entry name" value="SusD_RagB"/>
    <property type="match status" value="1"/>
</dbReference>
<comment type="similarity">
    <text evidence="2">Belongs to the SusD family.</text>
</comment>
<dbReference type="SUPFAM" id="SSF48452">
    <property type="entry name" value="TPR-like"/>
    <property type="match status" value="1"/>
</dbReference>
<dbReference type="PROSITE" id="PS51257">
    <property type="entry name" value="PROKAR_LIPOPROTEIN"/>
    <property type="match status" value="1"/>
</dbReference>
<dbReference type="Gene3D" id="1.25.40.390">
    <property type="match status" value="1"/>
</dbReference>
<name>A0ABW5TUR4_9SPHI</name>
<dbReference type="InterPro" id="IPR012944">
    <property type="entry name" value="SusD_RagB_dom"/>
</dbReference>
<keyword evidence="3" id="KW-0732">Signal</keyword>
<evidence type="ECO:0000259" key="6">
    <source>
        <dbReference type="Pfam" id="PF07980"/>
    </source>
</evidence>
<dbReference type="CDD" id="cd08977">
    <property type="entry name" value="SusD"/>
    <property type="match status" value="1"/>
</dbReference>
<gene>
    <name evidence="8" type="ORF">ACFSSE_14980</name>
</gene>
<evidence type="ECO:0000256" key="3">
    <source>
        <dbReference type="ARBA" id="ARBA00022729"/>
    </source>
</evidence>
<evidence type="ECO:0000256" key="4">
    <source>
        <dbReference type="ARBA" id="ARBA00023136"/>
    </source>
</evidence>
<evidence type="ECO:0000256" key="1">
    <source>
        <dbReference type="ARBA" id="ARBA00004442"/>
    </source>
</evidence>
<proteinExistence type="inferred from homology"/>
<comment type="subcellular location">
    <subcellularLocation>
        <location evidence="1">Cell outer membrane</location>
    </subcellularLocation>
</comment>